<dbReference type="PANTHER" id="PTHR36617">
    <property type="entry name" value="PROTEIN, PUTATIVE-RELATED"/>
    <property type="match status" value="1"/>
</dbReference>
<keyword evidence="1" id="KW-0863">Zinc-finger</keyword>
<keyword evidence="1" id="KW-0862">Zinc</keyword>
<feature type="domain" description="SWIM-type" evidence="3">
    <location>
        <begin position="164"/>
        <end position="210"/>
    </location>
</feature>
<dbReference type="InterPro" id="IPR007527">
    <property type="entry name" value="Znf_SWIM"/>
</dbReference>
<evidence type="ECO:0000313" key="4">
    <source>
        <dbReference type="EMBL" id="PWA49142.1"/>
    </source>
</evidence>
<accession>A0A2U1LJG8</accession>
<keyword evidence="5" id="KW-1185">Reference proteome</keyword>
<evidence type="ECO:0000256" key="2">
    <source>
        <dbReference type="SAM" id="MobiDB-lite"/>
    </source>
</evidence>
<dbReference type="EMBL" id="PKPP01009060">
    <property type="protein sequence ID" value="PWA49142.1"/>
    <property type="molecule type" value="Genomic_DNA"/>
</dbReference>
<name>A0A2U1LJG8_ARTAN</name>
<proteinExistence type="predicted"/>
<gene>
    <name evidence="4" type="ORF">CTI12_AA484270</name>
</gene>
<feature type="compositionally biased region" description="Polar residues" evidence="2">
    <location>
        <begin position="390"/>
        <end position="407"/>
    </location>
</feature>
<comment type="caution">
    <text evidence="4">The sequence shown here is derived from an EMBL/GenBank/DDBJ whole genome shotgun (WGS) entry which is preliminary data.</text>
</comment>
<organism evidence="4 5">
    <name type="scientific">Artemisia annua</name>
    <name type="common">Sweet wormwood</name>
    <dbReference type="NCBI Taxonomy" id="35608"/>
    <lineage>
        <taxon>Eukaryota</taxon>
        <taxon>Viridiplantae</taxon>
        <taxon>Streptophyta</taxon>
        <taxon>Embryophyta</taxon>
        <taxon>Tracheophyta</taxon>
        <taxon>Spermatophyta</taxon>
        <taxon>Magnoliopsida</taxon>
        <taxon>eudicotyledons</taxon>
        <taxon>Gunneridae</taxon>
        <taxon>Pentapetalae</taxon>
        <taxon>asterids</taxon>
        <taxon>campanulids</taxon>
        <taxon>Asterales</taxon>
        <taxon>Asteraceae</taxon>
        <taxon>Asteroideae</taxon>
        <taxon>Anthemideae</taxon>
        <taxon>Artemisiinae</taxon>
        <taxon>Artemisia</taxon>
    </lineage>
</organism>
<evidence type="ECO:0000259" key="3">
    <source>
        <dbReference type="PROSITE" id="PS50966"/>
    </source>
</evidence>
<sequence>MVHQIQEKGIAMLSAVKRKFGNGLNIRFWDDQWCGDSPLKVLFPRVYALDRNKQCAVAHRLNCSDWSIDFRRMPRGGAEESQFTALMEAIREVRLRMPRGGAEESQFTALMEAIREVRLSDTSDGWIWGLDHSGFSVASARKYIDEQVLTGGRIRYDSSVFIEIEILLDADVEEENIVVIQDGSVECTCRHFLRFGFLCRHAFCALKNRDVQMIPEKYILRRWRRDIIPPSLRRNTNRYGEKNIPIEKLTNEATFVLDECLYLLGKDEGKLGKFVEQLKSIKKGIEDEAPKPPSRKKEIENVLEDVYAVKKPEKPKVKNPSKASTKGWSKEARRKSGREIALEETSKRKRKCGFCGEKTNKHTKMTCPLNPKYIAKLARIAAAQKDGTDASEQATRNVAVEQATNAS</sequence>
<feature type="compositionally biased region" description="Basic and acidic residues" evidence="2">
    <location>
        <begin position="337"/>
        <end position="346"/>
    </location>
</feature>
<protein>
    <submittedName>
        <fullName evidence="4">Zinc finger, SWIM-type</fullName>
    </submittedName>
</protein>
<evidence type="ECO:0000256" key="1">
    <source>
        <dbReference type="PROSITE-ProRule" id="PRU00325"/>
    </source>
</evidence>
<reference evidence="4 5" key="1">
    <citation type="journal article" date="2018" name="Mol. Plant">
        <title>The genome of Artemisia annua provides insight into the evolution of Asteraceae family and artemisinin biosynthesis.</title>
        <authorList>
            <person name="Shen Q."/>
            <person name="Zhang L."/>
            <person name="Liao Z."/>
            <person name="Wang S."/>
            <person name="Yan T."/>
            <person name="Shi P."/>
            <person name="Liu M."/>
            <person name="Fu X."/>
            <person name="Pan Q."/>
            <person name="Wang Y."/>
            <person name="Lv Z."/>
            <person name="Lu X."/>
            <person name="Zhang F."/>
            <person name="Jiang W."/>
            <person name="Ma Y."/>
            <person name="Chen M."/>
            <person name="Hao X."/>
            <person name="Li L."/>
            <person name="Tang Y."/>
            <person name="Lv G."/>
            <person name="Zhou Y."/>
            <person name="Sun X."/>
            <person name="Brodelius P.E."/>
            <person name="Rose J.K.C."/>
            <person name="Tang K."/>
        </authorList>
    </citation>
    <scope>NUCLEOTIDE SEQUENCE [LARGE SCALE GENOMIC DNA]</scope>
    <source>
        <strain evidence="5">cv. Huhao1</strain>
        <tissue evidence="4">Leaf</tissue>
    </source>
</reference>
<dbReference type="GO" id="GO:0008270">
    <property type="term" value="F:zinc ion binding"/>
    <property type="evidence" value="ECO:0007669"/>
    <property type="project" value="UniProtKB-KW"/>
</dbReference>
<keyword evidence="1" id="KW-0479">Metal-binding</keyword>
<evidence type="ECO:0000313" key="5">
    <source>
        <dbReference type="Proteomes" id="UP000245207"/>
    </source>
</evidence>
<dbReference type="Proteomes" id="UP000245207">
    <property type="component" value="Unassembled WGS sequence"/>
</dbReference>
<dbReference type="Pfam" id="PF04434">
    <property type="entry name" value="SWIM"/>
    <property type="match status" value="1"/>
</dbReference>
<feature type="region of interest" description="Disordered" evidence="2">
    <location>
        <begin position="384"/>
        <end position="407"/>
    </location>
</feature>
<dbReference type="AlphaFoldDB" id="A0A2U1LJG8"/>
<dbReference type="PANTHER" id="PTHR36617:SF16">
    <property type="entry name" value="OS04G0516500 PROTEIN"/>
    <property type="match status" value="1"/>
</dbReference>
<dbReference type="PROSITE" id="PS50966">
    <property type="entry name" value="ZF_SWIM"/>
    <property type="match status" value="1"/>
</dbReference>
<feature type="region of interest" description="Disordered" evidence="2">
    <location>
        <begin position="311"/>
        <end position="348"/>
    </location>
</feature>